<evidence type="ECO:0000256" key="3">
    <source>
        <dbReference type="ARBA" id="ARBA00022801"/>
    </source>
</evidence>
<dbReference type="FunFam" id="3.30.70.240:FF:000006">
    <property type="entry name" value="Elongation factor like GTPase 1"/>
    <property type="match status" value="1"/>
</dbReference>
<evidence type="ECO:0000259" key="7">
    <source>
        <dbReference type="PROSITE" id="PS51722"/>
    </source>
</evidence>
<dbReference type="NCBIfam" id="TIGR00231">
    <property type="entry name" value="small_GTP"/>
    <property type="match status" value="1"/>
</dbReference>
<dbReference type="Pfam" id="PF25118">
    <property type="entry name" value="EFL1"/>
    <property type="match status" value="1"/>
</dbReference>
<dbReference type="GO" id="GO:0005525">
    <property type="term" value="F:GTP binding"/>
    <property type="evidence" value="ECO:0007669"/>
    <property type="project" value="UniProtKB-KW"/>
</dbReference>
<evidence type="ECO:0000256" key="5">
    <source>
        <dbReference type="ARBA" id="ARBA00081809"/>
    </source>
</evidence>
<dbReference type="PRINTS" id="PR00315">
    <property type="entry name" value="ELONGATNFCT"/>
</dbReference>
<dbReference type="SUPFAM" id="SSF54211">
    <property type="entry name" value="Ribosomal protein S5 domain 2-like"/>
    <property type="match status" value="1"/>
</dbReference>
<dbReference type="CDD" id="cd01681">
    <property type="entry name" value="aeEF2_snRNP_like_IV"/>
    <property type="match status" value="1"/>
</dbReference>
<dbReference type="InterPro" id="IPR004161">
    <property type="entry name" value="EFTu-like_2"/>
</dbReference>
<keyword evidence="4" id="KW-0342">GTP-binding</keyword>
<dbReference type="FunFam" id="3.30.70.870:FF:000002">
    <property type="entry name" value="Translation elongation factor 2"/>
    <property type="match status" value="1"/>
</dbReference>
<dbReference type="CDD" id="cd04096">
    <property type="entry name" value="eEF2_snRNP_like_C"/>
    <property type="match status" value="1"/>
</dbReference>
<dbReference type="InterPro" id="IPR035647">
    <property type="entry name" value="EFG_III/V"/>
</dbReference>
<dbReference type="Pfam" id="PF03144">
    <property type="entry name" value="GTP_EFTU_D2"/>
    <property type="match status" value="1"/>
</dbReference>
<evidence type="ECO:0000256" key="2">
    <source>
        <dbReference type="ARBA" id="ARBA00022741"/>
    </source>
</evidence>
<evidence type="ECO:0000256" key="4">
    <source>
        <dbReference type="ARBA" id="ARBA00023134"/>
    </source>
</evidence>
<dbReference type="CDD" id="cd16268">
    <property type="entry name" value="EF2_II"/>
    <property type="match status" value="1"/>
</dbReference>
<organism evidence="8 9">
    <name type="scientific">Blyttiomyces helicus</name>
    <dbReference type="NCBI Taxonomy" id="388810"/>
    <lineage>
        <taxon>Eukaryota</taxon>
        <taxon>Fungi</taxon>
        <taxon>Fungi incertae sedis</taxon>
        <taxon>Chytridiomycota</taxon>
        <taxon>Chytridiomycota incertae sedis</taxon>
        <taxon>Chytridiomycetes</taxon>
        <taxon>Chytridiomycetes incertae sedis</taxon>
        <taxon>Blyttiomyces</taxon>
    </lineage>
</organism>
<dbReference type="PANTHER" id="PTHR42908:SF3">
    <property type="entry name" value="ELONGATION FACTOR-LIKE GTPASE 1"/>
    <property type="match status" value="1"/>
</dbReference>
<dbReference type="Gene3D" id="3.30.70.240">
    <property type="match status" value="1"/>
</dbReference>
<dbReference type="InterPro" id="IPR014721">
    <property type="entry name" value="Ribsml_uS5_D2-typ_fold_subgr"/>
</dbReference>
<dbReference type="Gene3D" id="3.90.1430.10">
    <property type="entry name" value="Yeast translation eEF2 (G' domain)"/>
    <property type="match status" value="1"/>
</dbReference>
<keyword evidence="2" id="KW-0547">Nucleotide-binding</keyword>
<protein>
    <recommendedName>
        <fullName evidence="5">Elongation factor-like 1</fullName>
    </recommendedName>
</protein>
<dbReference type="GO" id="GO:0043022">
    <property type="term" value="F:ribosome binding"/>
    <property type="evidence" value="ECO:0007669"/>
    <property type="project" value="TreeGrafter"/>
</dbReference>
<keyword evidence="3 8" id="KW-0378">Hydrolase</keyword>
<dbReference type="Gene3D" id="3.40.50.300">
    <property type="entry name" value="P-loop containing nucleotide triphosphate hydrolases"/>
    <property type="match status" value="1"/>
</dbReference>
<evidence type="ECO:0000313" key="8">
    <source>
        <dbReference type="EMBL" id="RKO93267.1"/>
    </source>
</evidence>
<dbReference type="GO" id="GO:0042256">
    <property type="term" value="P:cytosolic ribosome assembly"/>
    <property type="evidence" value="ECO:0007669"/>
    <property type="project" value="TreeGrafter"/>
</dbReference>
<dbReference type="Proteomes" id="UP000269721">
    <property type="component" value="Unassembled WGS sequence"/>
</dbReference>
<dbReference type="AlphaFoldDB" id="A0A4V1ISE4"/>
<dbReference type="SMART" id="SM00838">
    <property type="entry name" value="EFG_C"/>
    <property type="match status" value="1"/>
</dbReference>
<reference evidence="9" key="1">
    <citation type="journal article" date="2018" name="Nat. Microbiol.">
        <title>Leveraging single-cell genomics to expand the fungal tree of life.</title>
        <authorList>
            <person name="Ahrendt S.R."/>
            <person name="Quandt C.A."/>
            <person name="Ciobanu D."/>
            <person name="Clum A."/>
            <person name="Salamov A."/>
            <person name="Andreopoulos B."/>
            <person name="Cheng J.F."/>
            <person name="Woyke T."/>
            <person name="Pelin A."/>
            <person name="Henrissat B."/>
            <person name="Reynolds N.K."/>
            <person name="Benny G.L."/>
            <person name="Smith M.E."/>
            <person name="James T.Y."/>
            <person name="Grigoriev I.V."/>
        </authorList>
    </citation>
    <scope>NUCLEOTIDE SEQUENCE [LARGE SCALE GENOMIC DNA]</scope>
</reference>
<dbReference type="InterPro" id="IPR009000">
    <property type="entry name" value="Transl_B-barrel_sf"/>
</dbReference>
<feature type="compositionally biased region" description="Low complexity" evidence="6">
    <location>
        <begin position="415"/>
        <end position="431"/>
    </location>
</feature>
<dbReference type="GO" id="GO:0003924">
    <property type="term" value="F:GTPase activity"/>
    <property type="evidence" value="ECO:0007669"/>
    <property type="project" value="InterPro"/>
</dbReference>
<feature type="region of interest" description="Disordered" evidence="6">
    <location>
        <begin position="412"/>
        <end position="431"/>
    </location>
</feature>
<dbReference type="Gene3D" id="2.40.30.10">
    <property type="entry name" value="Translation factors"/>
    <property type="match status" value="1"/>
</dbReference>
<dbReference type="InterPro" id="IPR000640">
    <property type="entry name" value="EFG_V-like"/>
</dbReference>
<keyword evidence="1" id="KW-0690">Ribosome biogenesis</keyword>
<dbReference type="Pfam" id="PF00009">
    <property type="entry name" value="GTP_EFTU"/>
    <property type="match status" value="1"/>
</dbReference>
<feature type="region of interest" description="Disordered" evidence="6">
    <location>
        <begin position="508"/>
        <end position="528"/>
    </location>
</feature>
<dbReference type="SUPFAM" id="SSF50447">
    <property type="entry name" value="Translation proteins"/>
    <property type="match status" value="1"/>
</dbReference>
<dbReference type="InterPro" id="IPR000795">
    <property type="entry name" value="T_Tr_GTP-bd_dom"/>
</dbReference>
<dbReference type="InterPro" id="IPR056752">
    <property type="entry name" value="EFL1"/>
</dbReference>
<dbReference type="GO" id="GO:1990904">
    <property type="term" value="C:ribonucleoprotein complex"/>
    <property type="evidence" value="ECO:0007669"/>
    <property type="project" value="TreeGrafter"/>
</dbReference>
<dbReference type="PROSITE" id="PS51722">
    <property type="entry name" value="G_TR_2"/>
    <property type="match status" value="1"/>
</dbReference>
<dbReference type="PANTHER" id="PTHR42908">
    <property type="entry name" value="TRANSLATION ELONGATION FACTOR-RELATED"/>
    <property type="match status" value="1"/>
</dbReference>
<dbReference type="OrthoDB" id="364892at2759"/>
<dbReference type="InterPro" id="IPR005225">
    <property type="entry name" value="Small_GTP-bd"/>
</dbReference>
<dbReference type="SUPFAM" id="SSF52540">
    <property type="entry name" value="P-loop containing nucleoside triphosphate hydrolases"/>
    <property type="match status" value="1"/>
</dbReference>
<dbReference type="SUPFAM" id="SSF54980">
    <property type="entry name" value="EF-G C-terminal domain-like"/>
    <property type="match status" value="2"/>
</dbReference>
<dbReference type="InterPro" id="IPR020568">
    <property type="entry name" value="Ribosomal_Su5_D2-typ_SF"/>
</dbReference>
<feature type="domain" description="Tr-type G" evidence="7">
    <location>
        <begin position="17"/>
        <end position="298"/>
    </location>
</feature>
<dbReference type="EMBL" id="KZ994309">
    <property type="protein sequence ID" value="RKO93267.1"/>
    <property type="molecule type" value="Genomic_DNA"/>
</dbReference>
<sequence length="1080" mass="119421">MPTVTPAQIAALQANTKNIRNICILAHVDHGKTTLSDSLLASNGIISPKMSGKVRYLDSREDEQQRGITMKSSGISLVCKGVAPSSGLVEDHLVNLVDSPGHVDFYSEVSTASRLCDGALVLIDSVEGVCTQTHTVLRQAWRESVRPILVLNKMDRLITELKLTPLEAYTHLARILEQVNAIVGTFHEGDILEEDARRYEEWRHIKRKVADHIMAWLNRTRPISAFQAKRQGSKEADDESDHDWQVERRDDSDLFFSPEQENVIFSSAIDGWAFRIQDFAKIYSAKLSMKEDVLRRVLWGEFYLDPKMKRVLGPKGVKGRSLRPMFVQFILENLWAVYDAVLVGTDREKVEKITKALSVKILPRDLRSKDTKALLSTIMIQWLPLSTAVLDTVVSVLPSPREAQKIRIPKILNQHAGSTSSPTTATTHTTPSDLERALLECDPSDDVPVVAFVSKMFSVPVEDLPGKRRVQLSAEEMRERRKLVVQRIAERKAAEALATTADAQAIPLSAPSPLEPSSPSSLVSTSTVPTFSDEASSVLEKDSDDAPPPEALVGFARVYSGTLRPNQTVHVLGPKYDPRDPTKHHSVVTITRLFLLMGRDLEELNFVPAGNVCGIAGLEGFIVKSGTLAGTEELKLVPHLSTTKPPPFTAQMSQLADGLRMLNHSDPCVEVFLQQTGEWVVVCAGELHLERCLKDLRERYAKIDIQVSPPIVPFRETISSVPAIASAAQGQTTLTTPNKLCTVRIRAVPLPAQVVTFLNAASADLRAAVEGRTSESDTEGAESWDSVLKGFRGAFEKAFEAEEAIGGPEAWLGVVDRLWSLGPNRVGPNMLVNNIEGYSRISFCHCFLWEADVDANDDVATRRVLTVRDYDGSIATGFQLATSAGPLCAEPMMGVCFSVEDFRVHVGAETDAAKLSALSGQIITTVRDACRQAFLTWSPRLMLATYSCDLQAPSEVLGRVYGVLARRRGRILSEEMKEGTPFFNIRSVLPVVESFGFADDIRKKTSGAASPQLIFHGFEVLDQDPFWVPTTEEELEDLGEKADRENLAKKYMEGVRKRKGMFVEKKIVEHAEKQRTLKSK</sequence>
<dbReference type="Gene3D" id="3.30.70.870">
    <property type="entry name" value="Elongation Factor G (Translational Gtpase), domain 3"/>
    <property type="match status" value="1"/>
</dbReference>
<name>A0A4V1ISE4_9FUNG</name>
<dbReference type="CDD" id="cd01885">
    <property type="entry name" value="EF2"/>
    <property type="match status" value="1"/>
</dbReference>
<dbReference type="Gene3D" id="3.30.230.10">
    <property type="match status" value="1"/>
</dbReference>
<keyword evidence="9" id="KW-1185">Reference proteome</keyword>
<accession>A0A4V1ISE4</accession>
<dbReference type="FunFam" id="3.90.1430.10:FF:000002">
    <property type="entry name" value="Elongation factor like GTPase 1"/>
    <property type="match status" value="1"/>
</dbReference>
<evidence type="ECO:0000256" key="6">
    <source>
        <dbReference type="SAM" id="MobiDB-lite"/>
    </source>
</evidence>
<proteinExistence type="predicted"/>
<dbReference type="InterPro" id="IPR027417">
    <property type="entry name" value="P-loop_NTPase"/>
</dbReference>
<gene>
    <name evidence="8" type="ORF">BDK51DRAFT_35800</name>
</gene>
<dbReference type="Pfam" id="PF00679">
    <property type="entry name" value="EFG_C"/>
    <property type="match status" value="1"/>
</dbReference>
<evidence type="ECO:0000313" key="9">
    <source>
        <dbReference type="Proteomes" id="UP000269721"/>
    </source>
</evidence>
<dbReference type="GO" id="GO:0005829">
    <property type="term" value="C:cytosol"/>
    <property type="evidence" value="ECO:0007669"/>
    <property type="project" value="TreeGrafter"/>
</dbReference>
<evidence type="ECO:0000256" key="1">
    <source>
        <dbReference type="ARBA" id="ARBA00022517"/>
    </source>
</evidence>